<proteinExistence type="inferred from homology"/>
<dbReference type="InterPro" id="IPR007241">
    <property type="entry name" value="Autophagy-rel_prot_9"/>
</dbReference>
<dbReference type="GO" id="GO:0005776">
    <property type="term" value="C:autophagosome"/>
    <property type="evidence" value="ECO:0007669"/>
    <property type="project" value="TreeGrafter"/>
</dbReference>
<keyword evidence="11 20" id="KW-0072">Autophagy</keyword>
<dbReference type="GO" id="GO:0034045">
    <property type="term" value="C:phagophore assembly site membrane"/>
    <property type="evidence" value="ECO:0007669"/>
    <property type="project" value="UniProtKB-SubCell"/>
</dbReference>
<feature type="compositionally biased region" description="Acidic residues" evidence="21">
    <location>
        <begin position="66"/>
        <end position="85"/>
    </location>
</feature>
<feature type="transmembrane region" description="Helical" evidence="20">
    <location>
        <begin position="302"/>
        <end position="322"/>
    </location>
</feature>
<evidence type="ECO:0000256" key="19">
    <source>
        <dbReference type="ARBA" id="ARBA00024631"/>
    </source>
</evidence>
<dbReference type="GO" id="GO:0061709">
    <property type="term" value="P:reticulophagy"/>
    <property type="evidence" value="ECO:0007669"/>
    <property type="project" value="EnsemblFungi"/>
</dbReference>
<name>G0V907_NAUCA</name>
<feature type="transmembrane region" description="Helical" evidence="20">
    <location>
        <begin position="510"/>
        <end position="534"/>
    </location>
</feature>
<dbReference type="GO" id="GO:0034727">
    <property type="term" value="P:piecemeal microautophagy of the nucleus"/>
    <property type="evidence" value="ECO:0007669"/>
    <property type="project" value="EnsemblFungi"/>
</dbReference>
<feature type="compositionally biased region" description="Polar residues" evidence="21">
    <location>
        <begin position="36"/>
        <end position="49"/>
    </location>
</feature>
<organism evidence="22 23">
    <name type="scientific">Naumovozyma castellii</name>
    <name type="common">Yeast</name>
    <name type="synonym">Saccharomyces castellii</name>
    <dbReference type="NCBI Taxonomy" id="27288"/>
    <lineage>
        <taxon>Eukaryota</taxon>
        <taxon>Fungi</taxon>
        <taxon>Dikarya</taxon>
        <taxon>Ascomycota</taxon>
        <taxon>Saccharomycotina</taxon>
        <taxon>Saccharomycetes</taxon>
        <taxon>Saccharomycetales</taxon>
        <taxon>Saccharomycetaceae</taxon>
        <taxon>Naumovozyma</taxon>
    </lineage>
</organism>
<reference evidence="22 23" key="1">
    <citation type="journal article" date="2011" name="Proc. Natl. Acad. Sci. U.S.A.">
        <title>Evolutionary erosion of yeast sex chromosomes by mating-type switching accidents.</title>
        <authorList>
            <person name="Gordon J.L."/>
            <person name="Armisen D."/>
            <person name="Proux-Wera E."/>
            <person name="Oheigeartaigh S.S."/>
            <person name="Byrne K.P."/>
            <person name="Wolfe K.H."/>
        </authorList>
    </citation>
    <scope>NUCLEOTIDE SEQUENCE [LARGE SCALE GENOMIC DNA]</scope>
    <source>
        <strain evidence="23">ATCC 76901 / BCRC 22586 / CBS 4309 / NBRC 1992 / NRRL Y-12630</strain>
    </source>
</reference>
<feature type="compositionally biased region" description="Basic and acidic residues" evidence="21">
    <location>
        <begin position="768"/>
        <end position="778"/>
    </location>
</feature>
<dbReference type="GO" id="GO:0030659">
    <property type="term" value="C:cytoplasmic vesicle membrane"/>
    <property type="evidence" value="ECO:0007669"/>
    <property type="project" value="UniProtKB-SubCell"/>
</dbReference>
<dbReference type="RefSeq" id="XP_003674336.1">
    <property type="nucleotide sequence ID" value="XM_003674288.1"/>
</dbReference>
<feature type="transmembrane region" description="Helical" evidence="20">
    <location>
        <begin position="595"/>
        <end position="616"/>
    </location>
</feature>
<accession>G0V907</accession>
<evidence type="ECO:0000256" key="3">
    <source>
        <dbReference type="ARBA" id="ARBA00004511"/>
    </source>
</evidence>
<evidence type="ECO:0000256" key="14">
    <source>
        <dbReference type="ARBA" id="ARBA00023136"/>
    </source>
</evidence>
<dbReference type="Pfam" id="PF04109">
    <property type="entry name" value="ATG9"/>
    <property type="match status" value="1"/>
</dbReference>
<comment type="catalytic activity">
    <reaction evidence="18">
        <text>a 1,2-diacyl-sn-glycero-3-phospho-(1D-myo-inositol-3-phosphate)(in) = a 1,2-diacyl-sn-glycero-3-phospho-(1D-myo-inositol-3-phosphate)(out)</text>
        <dbReference type="Rhea" id="RHEA:67920"/>
        <dbReference type="ChEBI" id="CHEBI:58088"/>
    </reaction>
</comment>
<comment type="catalytic activity">
    <reaction evidence="17">
        <text>a 1,2-diacyl-sn-glycero-3-phosphoethanolamine(in) = a 1,2-diacyl-sn-glycero-3-phosphoethanolamine(out)</text>
        <dbReference type="Rhea" id="RHEA:38895"/>
        <dbReference type="ChEBI" id="CHEBI:64612"/>
    </reaction>
</comment>
<dbReference type="InParanoid" id="G0V907"/>
<feature type="region of interest" description="Disordered" evidence="21">
    <location>
        <begin position="171"/>
        <end position="198"/>
    </location>
</feature>
<keyword evidence="7 20" id="KW-0813">Transport</keyword>
<keyword evidence="12" id="KW-0333">Golgi apparatus</keyword>
<evidence type="ECO:0000256" key="17">
    <source>
        <dbReference type="ARBA" id="ARBA00024615"/>
    </source>
</evidence>
<evidence type="ECO:0000256" key="6">
    <source>
        <dbReference type="ARBA" id="ARBA00018074"/>
    </source>
</evidence>
<keyword evidence="14 20" id="KW-0472">Membrane</keyword>
<feature type="transmembrane region" description="Helical" evidence="20">
    <location>
        <begin position="628"/>
        <end position="646"/>
    </location>
</feature>
<comment type="catalytic activity">
    <reaction evidence="16">
        <text>a 1,2-diacyl-sn-glycero-3-phospho-L-serine(in) = a 1,2-diacyl-sn-glycero-3-phospho-L-serine(out)</text>
        <dbReference type="Rhea" id="RHEA:38663"/>
        <dbReference type="ChEBI" id="CHEBI:57262"/>
    </reaction>
</comment>
<feature type="compositionally biased region" description="Polar residues" evidence="21">
    <location>
        <begin position="121"/>
        <end position="131"/>
    </location>
</feature>
<dbReference type="EMBL" id="HE576752">
    <property type="protein sequence ID" value="CCC67956.1"/>
    <property type="molecule type" value="Genomic_DNA"/>
</dbReference>
<dbReference type="AlphaFoldDB" id="G0V907"/>
<evidence type="ECO:0000256" key="11">
    <source>
        <dbReference type="ARBA" id="ARBA00023006"/>
    </source>
</evidence>
<keyword evidence="8 20" id="KW-0812">Transmembrane</keyword>
<evidence type="ECO:0000256" key="4">
    <source>
        <dbReference type="ARBA" id="ARBA00004653"/>
    </source>
</evidence>
<feature type="region of interest" description="Disordered" evidence="21">
    <location>
        <begin position="1"/>
        <end position="20"/>
    </location>
</feature>
<keyword evidence="9" id="KW-0256">Endoplasmic reticulum</keyword>
<evidence type="ECO:0000256" key="8">
    <source>
        <dbReference type="ARBA" id="ARBA00022692"/>
    </source>
</evidence>
<dbReference type="GO" id="GO:0017128">
    <property type="term" value="F:phospholipid scramblase activity"/>
    <property type="evidence" value="ECO:0007669"/>
    <property type="project" value="EnsemblFungi"/>
</dbReference>
<comment type="function">
    <text evidence="20">Phospholipid scramblase involved in autophagy. Cycles between the preautophagosomal structure/phagophore assembly site (PAS) and the cytoplasmic vesicle pool and supplies membrane for the growing autophagosome. Lipid scramblase activity plays a key role in preautophagosomal structure/phagophore assembly by distributing the phospholipids that arrive through ATG2 from the cytoplasmic to the luminal leaflet of the bilayer, thereby driving autophagosomal membrane expansion.</text>
</comment>
<evidence type="ECO:0000256" key="5">
    <source>
        <dbReference type="ARBA" id="ARBA00006185"/>
    </source>
</evidence>
<evidence type="ECO:0000256" key="1">
    <source>
        <dbReference type="ARBA" id="ARBA00004439"/>
    </source>
</evidence>
<dbReference type="GO" id="GO:0034497">
    <property type="term" value="P:protein localization to phagophore assembly site"/>
    <property type="evidence" value="ECO:0007669"/>
    <property type="project" value="EnsemblFungi"/>
</dbReference>
<feature type="region of interest" description="Disordered" evidence="21">
    <location>
        <begin position="36"/>
        <end position="151"/>
    </location>
</feature>
<comment type="catalytic activity">
    <reaction evidence="19">
        <text>a 1,2-diacyl-sn-glycero-3-phosphocholine(in) = a 1,2-diacyl-sn-glycero-3-phosphocholine(out)</text>
        <dbReference type="Rhea" id="RHEA:38571"/>
        <dbReference type="ChEBI" id="CHEBI:57643"/>
    </reaction>
</comment>
<comment type="similarity">
    <text evidence="5 20">Belongs to the ATG9 family.</text>
</comment>
<dbReference type="eggNOG" id="KOG2173">
    <property type="taxonomic scope" value="Eukaryota"/>
</dbReference>
<feature type="transmembrane region" description="Helical" evidence="20">
    <location>
        <begin position="352"/>
        <end position="370"/>
    </location>
</feature>
<keyword evidence="15" id="KW-0968">Cytoplasmic vesicle</keyword>
<feature type="compositionally biased region" description="Basic and acidic residues" evidence="21">
    <location>
        <begin position="51"/>
        <end position="65"/>
    </location>
</feature>
<sequence length="927" mass="107692">MSDQDDALQDHGSKIPNNTFLSRIFGLQSDDIRTSIHTQDMSTFQMNTIDENEHSTGEDQMRVPESDQETSSEEGEAEDEDEDEHEREHEHEDNRSKDSLFVPPLTTDKSFHVHRGDETKFSSIQKIGQLSSDEETNLANEDDADGEEDRPLFDKRLKVEPSNRYPQFFQRVTQNNGNTKQNKKREQSLFTSPAEHQSRKQLRNGMRSFFEDVEPIHGNTGSRSFIFGNTSTAKTRFSLKRPNILKNVSILNNTPANKINTLSRKEKALWKWANVDNLDVFLQDIYNYYLGNGFTCIVLEKVLNIATLIFVVYISSYLGYCIDYSKITTTKRLADIKIENCYSKNITGFTKLLLWIFYTFVVLKIIQLYFDVKNLIDIHNFYNYLLNISDNELQAIPWQNVIEQIMFLKDQNALTANVVEVKAKNKIDAHIVANRIMRKDNYLIALYNNNILNLSLPIPMFRTNTLTKTLEWNINLCIIGFAFNESGFIKQMFLKDIQRGYIMEELRKRFMLAGFLNLILSPFLVTYFVMLYFFRYFNEYKTSPGSINARQYTPIAEWKFREHNELYHIFKKRIGLSSQIADKYIDQFPKEKTNLILKFVAFICGSFAAILVLLTIFDSENFLNFEIIGDKTVIFFITILGTIWSICRNAISDKYTIFNPEDTLTELASYTHYMPKEWEGRYHTEEIKNEFCTLYNLKIIILLRELASLVITPFILWFSLPNSAGKIVDFFRESSVYVDGLGYVCKYAVFDDIRMKEGNTDTINVSKGDNDVSDKREATTNQPEQVTEEENDVAKNKMMQSYMYFIDDYENDANFVGKYQLPIRNNNEQIASSQILKNTYSWKKQFKPGQRPELFRIGEPNPNFANNGGKKQNHSNLTESFINARGSLHQYRNSELNSTEGTESLDDPHTGMLGLVKEYYKKSDVGR</sequence>
<feature type="region of interest" description="Disordered" evidence="21">
    <location>
        <begin position="761"/>
        <end position="791"/>
    </location>
</feature>
<feature type="compositionally biased region" description="Basic and acidic residues" evidence="21">
    <location>
        <begin position="86"/>
        <end position="98"/>
    </location>
</feature>
<evidence type="ECO:0000313" key="23">
    <source>
        <dbReference type="Proteomes" id="UP000001640"/>
    </source>
</evidence>
<gene>
    <name evidence="22" type="primary">NCAS0A13980</name>
    <name evidence="22" type="ordered locus">NCAS_0A13980</name>
</gene>
<dbReference type="GeneID" id="96901433"/>
<dbReference type="STRING" id="1064592.G0V907"/>
<evidence type="ECO:0000256" key="16">
    <source>
        <dbReference type="ARBA" id="ARBA00024479"/>
    </source>
</evidence>
<keyword evidence="10 20" id="KW-1133">Transmembrane helix</keyword>
<dbReference type="GO" id="GO:0000423">
    <property type="term" value="P:mitophagy"/>
    <property type="evidence" value="ECO:0007669"/>
    <property type="project" value="EnsemblFungi"/>
</dbReference>
<reference key="2">
    <citation type="submission" date="2011-08" db="EMBL/GenBank/DDBJ databases">
        <title>Genome sequence of Naumovozyma castellii.</title>
        <authorList>
            <person name="Gordon J.L."/>
            <person name="Armisen D."/>
            <person name="Proux-Wera E."/>
            <person name="OhEigeartaigh S.S."/>
            <person name="Byrne K.P."/>
            <person name="Wolfe K.H."/>
        </authorList>
    </citation>
    <scope>NUCLEOTIDE SEQUENCE</scope>
    <source>
        <strain>Type strain:CBS 4309</strain>
    </source>
</reference>
<dbReference type="GO" id="GO:0000139">
    <property type="term" value="C:Golgi membrane"/>
    <property type="evidence" value="ECO:0007669"/>
    <property type="project" value="UniProtKB-SubCell"/>
</dbReference>
<evidence type="ECO:0000256" key="18">
    <source>
        <dbReference type="ARBA" id="ARBA00024621"/>
    </source>
</evidence>
<comment type="subcellular location">
    <subcellularLocation>
        <location evidence="1">Cytoplasmic vesicle membrane</location>
        <topology evidence="1">Multi-pass membrane protein</topology>
    </subcellularLocation>
    <subcellularLocation>
        <location evidence="2">Endoplasmic reticulum membrane</location>
        <topology evidence="2">Multi-pass membrane protein</topology>
    </subcellularLocation>
    <subcellularLocation>
        <location evidence="4">Golgi apparatus membrane</location>
        <topology evidence="4">Multi-pass membrane protein</topology>
    </subcellularLocation>
    <subcellularLocation>
        <location evidence="3 20">Preautophagosomal structure membrane</location>
        <topology evidence="3 20">Multi-pass membrane protein</topology>
    </subcellularLocation>
</comment>
<feature type="compositionally biased region" description="Acidic residues" evidence="21">
    <location>
        <begin position="132"/>
        <end position="148"/>
    </location>
</feature>
<protein>
    <recommendedName>
        <fullName evidence="6 20">Autophagy-related protein 9</fullName>
    </recommendedName>
</protein>
<dbReference type="FunCoup" id="G0V907">
    <property type="interactions" value="285"/>
</dbReference>
<dbReference type="PANTHER" id="PTHR13038:SF10">
    <property type="entry name" value="AUTOPHAGY-RELATED PROTEIN 9"/>
    <property type="match status" value="1"/>
</dbReference>
<dbReference type="Proteomes" id="UP000001640">
    <property type="component" value="Chromosome 1"/>
</dbReference>
<evidence type="ECO:0000256" key="21">
    <source>
        <dbReference type="SAM" id="MobiDB-lite"/>
    </source>
</evidence>
<dbReference type="PANTHER" id="PTHR13038">
    <property type="entry name" value="APG9 AUTOPHAGY 9"/>
    <property type="match status" value="1"/>
</dbReference>
<evidence type="ECO:0000256" key="15">
    <source>
        <dbReference type="ARBA" id="ARBA00023329"/>
    </source>
</evidence>
<dbReference type="GO" id="GO:0061908">
    <property type="term" value="C:phagophore"/>
    <property type="evidence" value="ECO:0007669"/>
    <property type="project" value="EnsemblFungi"/>
</dbReference>
<keyword evidence="13 20" id="KW-0445">Lipid transport</keyword>
<dbReference type="HOGENOM" id="CLU_006200_1_0_1"/>
<evidence type="ECO:0000256" key="12">
    <source>
        <dbReference type="ARBA" id="ARBA00023034"/>
    </source>
</evidence>
<dbReference type="OMA" id="IAEWKFR"/>
<dbReference type="KEGG" id="ncs:NCAS_0A13980"/>
<evidence type="ECO:0000256" key="20">
    <source>
        <dbReference type="RuleBase" id="RU364027"/>
    </source>
</evidence>
<evidence type="ECO:0000256" key="7">
    <source>
        <dbReference type="ARBA" id="ARBA00022448"/>
    </source>
</evidence>
<keyword evidence="23" id="KW-1185">Reference proteome</keyword>
<dbReference type="GO" id="GO:0005789">
    <property type="term" value="C:endoplasmic reticulum membrane"/>
    <property type="evidence" value="ECO:0007669"/>
    <property type="project" value="UniProtKB-SubCell"/>
</dbReference>
<evidence type="ECO:0000256" key="2">
    <source>
        <dbReference type="ARBA" id="ARBA00004477"/>
    </source>
</evidence>
<dbReference type="GO" id="GO:0032258">
    <property type="term" value="P:cytoplasm to vacuole targeting by the Cvt pathway"/>
    <property type="evidence" value="ECO:0007669"/>
    <property type="project" value="EnsemblFungi"/>
</dbReference>
<feature type="compositionally biased region" description="Basic and acidic residues" evidence="21">
    <location>
        <begin position="109"/>
        <end position="120"/>
    </location>
</feature>
<evidence type="ECO:0000313" key="22">
    <source>
        <dbReference type="EMBL" id="CCC67956.1"/>
    </source>
</evidence>
<dbReference type="GO" id="GO:0005739">
    <property type="term" value="C:mitochondrion"/>
    <property type="evidence" value="ECO:0007669"/>
    <property type="project" value="EnsemblFungi"/>
</dbReference>
<dbReference type="OrthoDB" id="2020634at2759"/>
<evidence type="ECO:0000256" key="10">
    <source>
        <dbReference type="ARBA" id="ARBA00022989"/>
    </source>
</evidence>
<evidence type="ECO:0000256" key="9">
    <source>
        <dbReference type="ARBA" id="ARBA00022824"/>
    </source>
</evidence>
<evidence type="ECO:0000256" key="13">
    <source>
        <dbReference type="ARBA" id="ARBA00023055"/>
    </source>
</evidence>